<dbReference type="Proteomes" id="UP000265520">
    <property type="component" value="Unassembled WGS sequence"/>
</dbReference>
<proteinExistence type="predicted"/>
<comment type="caution">
    <text evidence="1">The sequence shown here is derived from an EMBL/GenBank/DDBJ whole genome shotgun (WGS) entry which is preliminary data.</text>
</comment>
<evidence type="ECO:0000313" key="1">
    <source>
        <dbReference type="EMBL" id="MCH91168.1"/>
    </source>
</evidence>
<protein>
    <submittedName>
        <fullName evidence="1">Cytochrome P450</fullName>
    </submittedName>
</protein>
<name>A0A392MWU2_9FABA</name>
<organism evidence="1 2">
    <name type="scientific">Trifolium medium</name>
    <dbReference type="NCBI Taxonomy" id="97028"/>
    <lineage>
        <taxon>Eukaryota</taxon>
        <taxon>Viridiplantae</taxon>
        <taxon>Streptophyta</taxon>
        <taxon>Embryophyta</taxon>
        <taxon>Tracheophyta</taxon>
        <taxon>Spermatophyta</taxon>
        <taxon>Magnoliopsida</taxon>
        <taxon>eudicotyledons</taxon>
        <taxon>Gunneridae</taxon>
        <taxon>Pentapetalae</taxon>
        <taxon>rosids</taxon>
        <taxon>fabids</taxon>
        <taxon>Fabales</taxon>
        <taxon>Fabaceae</taxon>
        <taxon>Papilionoideae</taxon>
        <taxon>50 kb inversion clade</taxon>
        <taxon>NPAAA clade</taxon>
        <taxon>Hologalegina</taxon>
        <taxon>IRL clade</taxon>
        <taxon>Trifolieae</taxon>
        <taxon>Trifolium</taxon>
    </lineage>
</organism>
<reference evidence="1 2" key="1">
    <citation type="journal article" date="2018" name="Front. Plant Sci.">
        <title>Red Clover (Trifolium pratense) and Zigzag Clover (T. medium) - A Picture of Genomic Similarities and Differences.</title>
        <authorList>
            <person name="Dluhosova J."/>
            <person name="Istvanek J."/>
            <person name="Nedelnik J."/>
            <person name="Repkova J."/>
        </authorList>
    </citation>
    <scope>NUCLEOTIDE SEQUENCE [LARGE SCALE GENOMIC DNA]</scope>
    <source>
        <strain evidence="2">cv. 10/8</strain>
        <tissue evidence="1">Leaf</tissue>
    </source>
</reference>
<evidence type="ECO:0000313" key="2">
    <source>
        <dbReference type="Proteomes" id="UP000265520"/>
    </source>
</evidence>
<dbReference type="AlphaFoldDB" id="A0A392MWU2"/>
<sequence>MLFPSSKLPQEYGGLGVRQLMEFNLALIRKWCWRMLMDSGGLWFRVLATRYGMKRGRLREGGGRGSSWRREIARIREGVGGLGESVVKQVGDGATTFFWTDHWLNLQILGSGGLTRILVIQFVEPTSF</sequence>
<gene>
    <name evidence="1" type="ORF">A2U01_0012094</name>
</gene>
<keyword evidence="2" id="KW-1185">Reference proteome</keyword>
<dbReference type="EMBL" id="LXQA010019854">
    <property type="protein sequence ID" value="MCH91168.1"/>
    <property type="molecule type" value="Genomic_DNA"/>
</dbReference>
<accession>A0A392MWU2</accession>